<evidence type="ECO:0000256" key="3">
    <source>
        <dbReference type="ARBA" id="ARBA00022606"/>
    </source>
</evidence>
<feature type="transmembrane region" description="Helical" evidence="10">
    <location>
        <begin position="286"/>
        <end position="304"/>
    </location>
</feature>
<keyword evidence="2" id="KW-1003">Cell membrane</keyword>
<organism evidence="11 12">
    <name type="scientific">Trachymyrmex cornetzi</name>
    <dbReference type="NCBI Taxonomy" id="471704"/>
    <lineage>
        <taxon>Eukaryota</taxon>
        <taxon>Metazoa</taxon>
        <taxon>Ecdysozoa</taxon>
        <taxon>Arthropoda</taxon>
        <taxon>Hexapoda</taxon>
        <taxon>Insecta</taxon>
        <taxon>Pterygota</taxon>
        <taxon>Neoptera</taxon>
        <taxon>Endopterygota</taxon>
        <taxon>Hymenoptera</taxon>
        <taxon>Apocrita</taxon>
        <taxon>Aculeata</taxon>
        <taxon>Formicoidea</taxon>
        <taxon>Formicidae</taxon>
        <taxon>Myrmicinae</taxon>
        <taxon>Trachymyrmex</taxon>
    </lineage>
</organism>
<feature type="transmembrane region" description="Helical" evidence="10">
    <location>
        <begin position="469"/>
        <end position="486"/>
    </location>
</feature>
<keyword evidence="9" id="KW-0807">Transducer</keyword>
<feature type="transmembrane region" description="Helical" evidence="10">
    <location>
        <begin position="1210"/>
        <end position="1231"/>
    </location>
</feature>
<feature type="transmembrane region" description="Helical" evidence="10">
    <location>
        <begin position="681"/>
        <end position="705"/>
    </location>
</feature>
<dbReference type="PANTHER" id="PTHR21137:SF35">
    <property type="entry name" value="ODORANT RECEPTOR 19A-RELATED"/>
    <property type="match status" value="1"/>
</dbReference>
<dbReference type="STRING" id="471704.A0A195ELP6"/>
<dbReference type="GO" id="GO:0005886">
    <property type="term" value="C:plasma membrane"/>
    <property type="evidence" value="ECO:0007669"/>
    <property type="project" value="UniProtKB-SubCell"/>
</dbReference>
<keyword evidence="7 10" id="KW-0472">Membrane</keyword>
<dbReference type="GO" id="GO:0007165">
    <property type="term" value="P:signal transduction"/>
    <property type="evidence" value="ECO:0007669"/>
    <property type="project" value="UniProtKB-KW"/>
</dbReference>
<evidence type="ECO:0000256" key="4">
    <source>
        <dbReference type="ARBA" id="ARBA00022692"/>
    </source>
</evidence>
<keyword evidence="4 10" id="KW-0812">Transmembrane</keyword>
<feature type="transmembrane region" description="Helical" evidence="10">
    <location>
        <begin position="630"/>
        <end position="649"/>
    </location>
</feature>
<evidence type="ECO:0000313" key="11">
    <source>
        <dbReference type="EMBL" id="KYN28852.1"/>
    </source>
</evidence>
<keyword evidence="3" id="KW-0716">Sensory transduction</keyword>
<keyword evidence="6 10" id="KW-1133">Transmembrane helix</keyword>
<dbReference type="Pfam" id="PF02949">
    <property type="entry name" value="7tm_6"/>
    <property type="match status" value="8"/>
</dbReference>
<feature type="transmembrane region" description="Helical" evidence="10">
    <location>
        <begin position="1154"/>
        <end position="1172"/>
    </location>
</feature>
<feature type="transmembrane region" description="Helical" evidence="10">
    <location>
        <begin position="1263"/>
        <end position="1289"/>
    </location>
</feature>
<reference evidence="11 12" key="1">
    <citation type="submission" date="2015-09" db="EMBL/GenBank/DDBJ databases">
        <title>Trachymyrmex cornetzi WGS genome.</title>
        <authorList>
            <person name="Nygaard S."/>
            <person name="Hu H."/>
            <person name="Boomsma J."/>
            <person name="Zhang G."/>
        </authorList>
    </citation>
    <scope>NUCLEOTIDE SEQUENCE [LARGE SCALE GENOMIC DNA]</scope>
    <source>
        <strain evidence="11">Tcor2-1</strain>
        <tissue evidence="11">Whole body</tissue>
    </source>
</reference>
<evidence type="ECO:0000256" key="7">
    <source>
        <dbReference type="ARBA" id="ARBA00023136"/>
    </source>
</evidence>
<evidence type="ECO:0000256" key="1">
    <source>
        <dbReference type="ARBA" id="ARBA00004651"/>
    </source>
</evidence>
<feature type="transmembrane region" description="Helical" evidence="10">
    <location>
        <begin position="382"/>
        <end position="401"/>
    </location>
</feature>
<feature type="non-terminal residue" evidence="11">
    <location>
        <position position="1"/>
    </location>
</feature>
<dbReference type="InterPro" id="IPR004117">
    <property type="entry name" value="7tm6_olfct_rcpt"/>
</dbReference>
<evidence type="ECO:0000256" key="10">
    <source>
        <dbReference type="SAM" id="Phobius"/>
    </source>
</evidence>
<name>A0A195ELP6_9HYME</name>
<feature type="transmembrane region" description="Helical" evidence="10">
    <location>
        <begin position="863"/>
        <end position="881"/>
    </location>
</feature>
<dbReference type="GO" id="GO:0005549">
    <property type="term" value="F:odorant binding"/>
    <property type="evidence" value="ECO:0007669"/>
    <property type="project" value="InterPro"/>
</dbReference>
<keyword evidence="12" id="KW-1185">Reference proteome</keyword>
<evidence type="ECO:0000256" key="2">
    <source>
        <dbReference type="ARBA" id="ARBA00022475"/>
    </source>
</evidence>
<dbReference type="EMBL" id="KQ978739">
    <property type="protein sequence ID" value="KYN28852.1"/>
    <property type="molecule type" value="Genomic_DNA"/>
</dbReference>
<evidence type="ECO:0000313" key="12">
    <source>
        <dbReference type="Proteomes" id="UP000078492"/>
    </source>
</evidence>
<feature type="transmembrane region" description="Helical" evidence="10">
    <location>
        <begin position="1116"/>
        <end position="1134"/>
    </location>
</feature>
<feature type="transmembrane region" description="Helical" evidence="10">
    <location>
        <begin position="324"/>
        <end position="342"/>
    </location>
</feature>
<feature type="transmembrane region" description="Helical" evidence="10">
    <location>
        <begin position="824"/>
        <end position="851"/>
    </location>
</feature>
<evidence type="ECO:0000256" key="5">
    <source>
        <dbReference type="ARBA" id="ARBA00022725"/>
    </source>
</evidence>
<evidence type="ECO:0000256" key="8">
    <source>
        <dbReference type="ARBA" id="ARBA00023170"/>
    </source>
</evidence>
<comment type="subcellular location">
    <subcellularLocation>
        <location evidence="1">Cell membrane</location>
        <topology evidence="1">Multi-pass membrane protein</topology>
    </subcellularLocation>
</comment>
<accession>A0A195ELP6</accession>
<dbReference type="GO" id="GO:0004984">
    <property type="term" value="F:olfactory receptor activity"/>
    <property type="evidence" value="ECO:0007669"/>
    <property type="project" value="InterPro"/>
</dbReference>
<dbReference type="PANTHER" id="PTHR21137">
    <property type="entry name" value="ODORANT RECEPTOR"/>
    <property type="match status" value="1"/>
</dbReference>
<keyword evidence="5" id="KW-0552">Olfaction</keyword>
<evidence type="ECO:0000256" key="6">
    <source>
        <dbReference type="ARBA" id="ARBA00022989"/>
    </source>
</evidence>
<feature type="transmembrane region" description="Helical" evidence="10">
    <location>
        <begin position="439"/>
        <end position="457"/>
    </location>
</feature>
<proteinExistence type="predicted"/>
<keyword evidence="8 11" id="KW-0675">Receptor</keyword>
<sequence>RAAKLSAHTTATTQIDFGRVPNSTLASIGFSPAGNQAESSAGHITCGGHVGRRQLLASRGKRAPPGRIGRGWGNGTADAARVGEGGCSLRAEVGREERGLETGGLITSHTDAVHCRPDTNTLCYATLVELTCAFAVGTSMFKDYRKHNLAFRAWLPFNYSSPMLFRIAYFHQSISLTAGSILHLACDSLICGLLMHICSQFALIANEKFRLTITVQFLSRQLVSNIFEMECIVPIEFTSAYVISMNLQSFVNKIKVKMSLLEFTFKILSSCGCWIPNSWMSPHRRLIYHVYTIFILLLINTFTLSQFLDIILIVDNSEDFMDNFYMLLAMIVSCFKMFSLLINRNNIAMLTNILINKPCKACDTVEIEIQHKYDKLIETNTLYYMILVELTCASTAVASLLTDYRKEKLTFRAWLPFDYSSTMLFHFTFAFLLNKKFRFTIAFQFIVSTLVVCFTLYQLTKTSGKFVELGMYMSCMLTQIFLYCWYANEVKLKSLQLVNNLFEIEWLTLGQDTKKNLLTIALRSRMPIEFNSAYIIPMNLDSFVGLLKTSYSAYNVLKQINTKMRVLDSTFKFLTICGCWRPDSWTSMLINRKNIALLTNILTERPCRPLEPEEIEIHNKFDKGVQANTIHYAILVETTCVCITLTSLLTDFRRRTLTFRAWLPYDYSSPILFHVTYAHQLISLIIGSVLHVACDGLICGLLVHICCQIKILESRLKRIAYEPGILPEFTIAIQFMVSTLVVCFNLYQLTRSTTTNAKYVQLVLYMCSMLTQIFFYCWYGNEVKLKSRQLVSNIFDMEWCILDQNEKKSLLLIMRRSTVPIEFTSAYIISMNLDSFVINTFMLSVLMDVIWTINNGEDFLDNFFPPIATFISSCKVFILLMNRKNIIMLINILRQKLHRPSSSTEMEILNNFDKSIHINTLYYTILVETTCACITVTSLFTMFRKGNLTYRAWLPYDYYSSSIIFCLTYAHQLISLTAGSLVNVACDSLICGLLVHICCQIEILECRLSKVSNDDGTLSDCVRHHDSILQYALRLNNKFRMTIAMQFVSIQLLDNVFAMDWMTMNRNLKRNLLIIMSRAAVPIEFTSAYVLSMNLDSFVGVRCRPPVSWSSLWKRTVYNVYTIFMCLLLLTFMLPQLMDIILNVNNADDFTDTFYIMLAMVIACCKMLSLLLNRKNIEILTDALVEKPFRPLEPDEIEIRQKYNNIIRNIAKCYTILIMITYTGHVLMSLLTNFKKRQLTFRGWIPYNYSPFTLFCLTYAHQYVGVIFACLVSVACDSLIIGLLLNVCCQITILQYRFKSLINGQNTLRDCVHQHRHIIDLQLVDSIFEIEWIALDLKTKKSLLVIMTRAMKPIEFNSAYILNMNLDSFVAVSIKYNIKMEFRSVL</sequence>
<protein>
    <submittedName>
        <fullName evidence="11">Odorant receptor 49b</fullName>
    </submittedName>
</protein>
<evidence type="ECO:0000256" key="9">
    <source>
        <dbReference type="ARBA" id="ARBA00023224"/>
    </source>
</evidence>
<feature type="transmembrane region" description="Helical" evidence="10">
    <location>
        <begin position="725"/>
        <end position="747"/>
    </location>
</feature>
<gene>
    <name evidence="11" type="ORF">ALC57_01815</name>
</gene>
<feature type="transmembrane region" description="Helical" evidence="10">
    <location>
        <begin position="413"/>
        <end position="432"/>
    </location>
</feature>
<dbReference type="Proteomes" id="UP000078492">
    <property type="component" value="Unassembled WGS sequence"/>
</dbReference>
<feature type="transmembrane region" description="Helical" evidence="10">
    <location>
        <begin position="759"/>
        <end position="779"/>
    </location>
</feature>